<organism evidence="1 2">
    <name type="scientific">Xenopus laevis</name>
    <name type="common">African clawed frog</name>
    <dbReference type="NCBI Taxonomy" id="8355"/>
    <lineage>
        <taxon>Eukaryota</taxon>
        <taxon>Metazoa</taxon>
        <taxon>Chordata</taxon>
        <taxon>Craniata</taxon>
        <taxon>Vertebrata</taxon>
        <taxon>Euteleostomi</taxon>
        <taxon>Amphibia</taxon>
        <taxon>Batrachia</taxon>
        <taxon>Anura</taxon>
        <taxon>Pipoidea</taxon>
        <taxon>Pipidae</taxon>
        <taxon>Xenopodinae</taxon>
        <taxon>Xenopus</taxon>
        <taxon>Xenopus</taxon>
    </lineage>
</organism>
<reference evidence="2" key="1">
    <citation type="journal article" date="2016" name="Nature">
        <title>Genome evolution in the allotetraploid frog Xenopus laevis.</title>
        <authorList>
            <person name="Session A.M."/>
            <person name="Uno Y."/>
            <person name="Kwon T."/>
            <person name="Chapman J.A."/>
            <person name="Toyoda A."/>
            <person name="Takahashi S."/>
            <person name="Fukui A."/>
            <person name="Hikosaka A."/>
            <person name="Suzuki A."/>
            <person name="Kondo M."/>
            <person name="van Heeringen S.J."/>
            <person name="Quigley I."/>
            <person name="Heinz S."/>
            <person name="Ogino H."/>
            <person name="Ochi H."/>
            <person name="Hellsten U."/>
            <person name="Lyons J.B."/>
            <person name="Simakov O."/>
            <person name="Putnam N."/>
            <person name="Stites J."/>
            <person name="Kuroki Y."/>
            <person name="Tanaka T."/>
            <person name="Michiue T."/>
            <person name="Watanabe M."/>
            <person name="Bogdanovic O."/>
            <person name="Lister R."/>
            <person name="Georgiou G."/>
            <person name="Paranjpe S.S."/>
            <person name="van Kruijsbergen I."/>
            <person name="Shu S."/>
            <person name="Carlson J."/>
            <person name="Kinoshita T."/>
            <person name="Ohta Y."/>
            <person name="Mawaribuchi S."/>
            <person name="Jenkins J."/>
            <person name="Grimwood J."/>
            <person name="Schmutz J."/>
            <person name="Mitros T."/>
            <person name="Mozaffari S.V."/>
            <person name="Suzuki Y."/>
            <person name="Haramoto Y."/>
            <person name="Yamamoto T.S."/>
            <person name="Takagi C."/>
            <person name="Heald R."/>
            <person name="Miller K."/>
            <person name="Haudenschild C."/>
            <person name="Kitzman J."/>
            <person name="Nakayama T."/>
            <person name="Izutsu Y."/>
            <person name="Robert J."/>
            <person name="Fortriede J."/>
            <person name="Burns K."/>
            <person name="Lotay V."/>
            <person name="Karimi K."/>
            <person name="Yasuoka Y."/>
            <person name="Dichmann D.S."/>
            <person name="Flajnik M.F."/>
            <person name="Houston D.W."/>
            <person name="Shendure J."/>
            <person name="DuPasquier L."/>
            <person name="Vize P.D."/>
            <person name="Zorn A.M."/>
            <person name="Ito M."/>
            <person name="Marcotte E.M."/>
            <person name="Wallingford J.B."/>
            <person name="Ito Y."/>
            <person name="Asashima M."/>
            <person name="Ueno N."/>
            <person name="Matsuda Y."/>
            <person name="Veenstra G.J."/>
            <person name="Fujiyama A."/>
            <person name="Harland R.M."/>
            <person name="Taira M."/>
            <person name="Rokhsar D.S."/>
        </authorList>
    </citation>
    <scope>NUCLEOTIDE SEQUENCE [LARGE SCALE GENOMIC DNA]</scope>
    <source>
        <strain evidence="2">J</strain>
    </source>
</reference>
<proteinExistence type="predicted"/>
<dbReference type="AlphaFoldDB" id="A0A974HE91"/>
<name>A0A974HE91_XENLA</name>
<sequence>MQKSTLSKMCKGLTKARVQAKPLKCREGWKTDLLFIMDFQWKEALCAPTHISSYKDRLLQLYMIHRAYYNRDSIIHQMYSSVATTCLRCGAQPATLMHTIWDTVLLWYSTPSL</sequence>
<dbReference type="Proteomes" id="UP000694892">
    <property type="component" value="Chromosome 6S"/>
</dbReference>
<gene>
    <name evidence="1" type="ORF">XELAEV_18033737mg</name>
</gene>
<evidence type="ECO:0000313" key="1">
    <source>
        <dbReference type="EMBL" id="OCT74750.1"/>
    </source>
</evidence>
<evidence type="ECO:0000313" key="2">
    <source>
        <dbReference type="Proteomes" id="UP000694892"/>
    </source>
</evidence>
<protein>
    <submittedName>
        <fullName evidence="1">Uncharacterized protein</fullName>
    </submittedName>
</protein>
<accession>A0A974HE91</accession>
<dbReference type="EMBL" id="CM004477">
    <property type="protein sequence ID" value="OCT74750.1"/>
    <property type="molecule type" value="Genomic_DNA"/>
</dbReference>